<dbReference type="GO" id="GO:0006351">
    <property type="term" value="P:DNA-templated transcription"/>
    <property type="evidence" value="ECO:0007669"/>
    <property type="project" value="InterPro"/>
</dbReference>
<dbReference type="AlphaFoldDB" id="X1EWB9"/>
<dbReference type="PANTHER" id="PTHR48443">
    <property type="entry name" value="DNA-DIRECTED RNA POLYMERASE SUBUNIT BETA"/>
    <property type="match status" value="1"/>
</dbReference>
<name>X1EWB9_9ZZZZ</name>
<dbReference type="GO" id="GO:0003677">
    <property type="term" value="F:DNA binding"/>
    <property type="evidence" value="ECO:0007669"/>
    <property type="project" value="InterPro"/>
</dbReference>
<organism evidence="2">
    <name type="scientific">marine sediment metagenome</name>
    <dbReference type="NCBI Taxonomy" id="412755"/>
    <lineage>
        <taxon>unclassified sequences</taxon>
        <taxon>metagenomes</taxon>
        <taxon>ecological metagenomes</taxon>
    </lineage>
</organism>
<evidence type="ECO:0000259" key="1">
    <source>
        <dbReference type="Pfam" id="PF04998"/>
    </source>
</evidence>
<feature type="domain" description="RNA polymerase Rpb1" evidence="1">
    <location>
        <begin position="2"/>
        <end position="103"/>
    </location>
</feature>
<gene>
    <name evidence="2" type="ORF">S01H4_65333</name>
</gene>
<dbReference type="PANTHER" id="PTHR48443:SF2">
    <property type="entry name" value="DNA-DIRECTED RNA POLYMERASE SUBUNIT BETA"/>
    <property type="match status" value="1"/>
</dbReference>
<evidence type="ECO:0000313" key="2">
    <source>
        <dbReference type="EMBL" id="GAH24600.1"/>
    </source>
</evidence>
<accession>X1EWB9</accession>
<dbReference type="EMBL" id="BART01039937">
    <property type="protein sequence ID" value="GAH24600.1"/>
    <property type="molecule type" value="Genomic_DNA"/>
</dbReference>
<dbReference type="GO" id="GO:0003899">
    <property type="term" value="F:DNA-directed RNA polymerase activity"/>
    <property type="evidence" value="ECO:0007669"/>
    <property type="project" value="InterPro"/>
</dbReference>
<protein>
    <recommendedName>
        <fullName evidence="1">RNA polymerase Rpb1 domain-containing protein</fullName>
    </recommendedName>
</protein>
<comment type="caution">
    <text evidence="2">The sequence shown here is derived from an EMBL/GenBank/DDBJ whole genome shotgun (WGS) entry which is preliminary data.</text>
</comment>
<dbReference type="SUPFAM" id="SSF64484">
    <property type="entry name" value="beta and beta-prime subunits of DNA dependent RNA-polymerase"/>
    <property type="match status" value="1"/>
</dbReference>
<dbReference type="Gene3D" id="1.10.1790.20">
    <property type="match status" value="1"/>
</dbReference>
<sequence>SRNPHDILKVQGVKDTQTYLINEVQNVYKSQGVDIHDKQIEVIVRQMFKKVAIIEPGDTNFLPGQLVNKIAFQKINKDIKSKRKKPATARQTLMGITKAALSTESFLS</sequence>
<proteinExistence type="predicted"/>
<dbReference type="InterPro" id="IPR007081">
    <property type="entry name" value="RNA_pol_Rpb1_5"/>
</dbReference>
<reference evidence="2" key="1">
    <citation type="journal article" date="2014" name="Front. Microbiol.">
        <title>High frequency of phylogenetically diverse reductive dehalogenase-homologous genes in deep subseafloor sedimentary metagenomes.</title>
        <authorList>
            <person name="Kawai M."/>
            <person name="Futagami T."/>
            <person name="Toyoda A."/>
            <person name="Takaki Y."/>
            <person name="Nishi S."/>
            <person name="Hori S."/>
            <person name="Arai W."/>
            <person name="Tsubouchi T."/>
            <person name="Morono Y."/>
            <person name="Uchiyama I."/>
            <person name="Ito T."/>
            <person name="Fujiyama A."/>
            <person name="Inagaki F."/>
            <person name="Takami H."/>
        </authorList>
    </citation>
    <scope>NUCLEOTIDE SEQUENCE</scope>
    <source>
        <strain evidence="2">Expedition CK06-06</strain>
    </source>
</reference>
<feature type="non-terminal residue" evidence="2">
    <location>
        <position position="1"/>
    </location>
</feature>
<dbReference type="Pfam" id="PF04998">
    <property type="entry name" value="RNA_pol_Rpb1_5"/>
    <property type="match status" value="1"/>
</dbReference>
<feature type="non-terminal residue" evidence="2">
    <location>
        <position position="108"/>
    </location>
</feature>